<proteinExistence type="predicted"/>
<dbReference type="Proteomes" id="UP001501020">
    <property type="component" value="Unassembled WGS sequence"/>
</dbReference>
<comment type="caution">
    <text evidence="1">The sequence shown here is derived from an EMBL/GenBank/DDBJ whole genome shotgun (WGS) entry which is preliminary data.</text>
</comment>
<gene>
    <name evidence="1" type="ORF">GCM10009727_53500</name>
</gene>
<dbReference type="RefSeq" id="WP_344272631.1">
    <property type="nucleotide sequence ID" value="NZ_BAAAMR010000053.1"/>
</dbReference>
<accession>A0ABP5LR35</accession>
<protein>
    <submittedName>
        <fullName evidence="1">Uncharacterized protein</fullName>
    </submittedName>
</protein>
<organism evidence="1 2">
    <name type="scientific">Actinomadura napierensis</name>
    <dbReference type="NCBI Taxonomy" id="267854"/>
    <lineage>
        <taxon>Bacteria</taxon>
        <taxon>Bacillati</taxon>
        <taxon>Actinomycetota</taxon>
        <taxon>Actinomycetes</taxon>
        <taxon>Streptosporangiales</taxon>
        <taxon>Thermomonosporaceae</taxon>
        <taxon>Actinomadura</taxon>
    </lineage>
</organism>
<sequence length="95" mass="10396">MITLKVGGVAGARLLERYYETSTSSFSHDERTVGGARCADPSVYMPELVCAKGPLLFSISGRSGAVFEGMDAPYPWVWRDRVLPEFVKLIAAKIV</sequence>
<name>A0ABP5LR35_9ACTN</name>
<reference evidence="2" key="1">
    <citation type="journal article" date="2019" name="Int. J. Syst. Evol. Microbiol.">
        <title>The Global Catalogue of Microorganisms (GCM) 10K type strain sequencing project: providing services to taxonomists for standard genome sequencing and annotation.</title>
        <authorList>
            <consortium name="The Broad Institute Genomics Platform"/>
            <consortium name="The Broad Institute Genome Sequencing Center for Infectious Disease"/>
            <person name="Wu L."/>
            <person name="Ma J."/>
        </authorList>
    </citation>
    <scope>NUCLEOTIDE SEQUENCE [LARGE SCALE GENOMIC DNA]</scope>
    <source>
        <strain evidence="2">JCM 13850</strain>
    </source>
</reference>
<dbReference type="EMBL" id="BAAAMR010000053">
    <property type="protein sequence ID" value="GAA2149762.1"/>
    <property type="molecule type" value="Genomic_DNA"/>
</dbReference>
<evidence type="ECO:0000313" key="2">
    <source>
        <dbReference type="Proteomes" id="UP001501020"/>
    </source>
</evidence>
<evidence type="ECO:0000313" key="1">
    <source>
        <dbReference type="EMBL" id="GAA2149762.1"/>
    </source>
</evidence>
<keyword evidence="2" id="KW-1185">Reference proteome</keyword>